<evidence type="ECO:0000256" key="2">
    <source>
        <dbReference type="SAM" id="Phobius"/>
    </source>
</evidence>
<dbReference type="PANTHER" id="PTHR36834:SF2">
    <property type="entry name" value="MEMBRANE PROTEIN"/>
    <property type="match status" value="1"/>
</dbReference>
<evidence type="ECO:0000313" key="4">
    <source>
        <dbReference type="EMBL" id="NEU05318.1"/>
    </source>
</evidence>
<accession>A0A6M0H4T0</accession>
<keyword evidence="2" id="KW-0472">Membrane</keyword>
<sequence length="173" mass="19903">MKKKWKFIYGFIIIVYTLILLNILIFKYLDNPLQLITWNHPDYRGINLILFKDIWDANCSVGYNKNSIIGNILLFVPLPILYNIVIKDNWKKSLLLSLEISVIVELTQYIFRIGALDINDVFLNTLGGFLGIIIYKFAKKVFPEKYVVKIIGILGGLAGILVVALDTLIYIYN</sequence>
<dbReference type="EMBL" id="JAAGPU010000018">
    <property type="protein sequence ID" value="NEU05318.1"/>
    <property type="molecule type" value="Genomic_DNA"/>
</dbReference>
<evidence type="ECO:0000313" key="5">
    <source>
        <dbReference type="Proteomes" id="UP000481872"/>
    </source>
</evidence>
<protein>
    <submittedName>
        <fullName evidence="4">VanZ family protein</fullName>
    </submittedName>
</protein>
<feature type="transmembrane region" description="Helical" evidence="2">
    <location>
        <begin position="150"/>
        <end position="172"/>
    </location>
</feature>
<comment type="caution">
    <text evidence="4">The sequence shown here is derived from an EMBL/GenBank/DDBJ whole genome shotgun (WGS) entry which is preliminary data.</text>
</comment>
<keyword evidence="2" id="KW-1133">Transmembrane helix</keyword>
<evidence type="ECO:0000259" key="3">
    <source>
        <dbReference type="Pfam" id="PF04892"/>
    </source>
</evidence>
<keyword evidence="1" id="KW-0210">Decarboxylase</keyword>
<dbReference type="PROSITE" id="PS00878">
    <property type="entry name" value="ODR_DC_2_1"/>
    <property type="match status" value="1"/>
</dbReference>
<dbReference type="InterPro" id="IPR006976">
    <property type="entry name" value="VanZ-like"/>
</dbReference>
<dbReference type="Proteomes" id="UP000481872">
    <property type="component" value="Unassembled WGS sequence"/>
</dbReference>
<dbReference type="InterPro" id="IPR022653">
    <property type="entry name" value="De-COase2_pyr-phos_BS"/>
</dbReference>
<organism evidence="4 5">
    <name type="scientific">Clostridium senegalense</name>
    <dbReference type="NCBI Taxonomy" id="1465809"/>
    <lineage>
        <taxon>Bacteria</taxon>
        <taxon>Bacillati</taxon>
        <taxon>Bacillota</taxon>
        <taxon>Clostridia</taxon>
        <taxon>Eubacteriales</taxon>
        <taxon>Clostridiaceae</taxon>
        <taxon>Clostridium</taxon>
    </lineage>
</organism>
<reference evidence="4 5" key="1">
    <citation type="submission" date="2020-02" db="EMBL/GenBank/DDBJ databases">
        <title>Genome assembly of a novel Clostridium senegalense strain.</title>
        <authorList>
            <person name="Gupta T.B."/>
            <person name="Jauregui R."/>
            <person name="Maclean P."/>
            <person name="Nawarathana A."/>
            <person name="Brightwell G."/>
        </authorList>
    </citation>
    <scope>NUCLEOTIDE SEQUENCE [LARGE SCALE GENOMIC DNA]</scope>
    <source>
        <strain evidence="4 5">AGRFS4</strain>
    </source>
</reference>
<feature type="transmembrane region" description="Helical" evidence="2">
    <location>
        <begin position="68"/>
        <end position="86"/>
    </location>
</feature>
<proteinExistence type="predicted"/>
<dbReference type="Pfam" id="PF04892">
    <property type="entry name" value="VanZ"/>
    <property type="match status" value="1"/>
</dbReference>
<keyword evidence="1" id="KW-0456">Lyase</keyword>
<feature type="transmembrane region" description="Helical" evidence="2">
    <location>
        <begin position="7"/>
        <end position="29"/>
    </location>
</feature>
<dbReference type="InterPro" id="IPR053150">
    <property type="entry name" value="Teicoplanin_resist-assoc"/>
</dbReference>
<dbReference type="RefSeq" id="WP_061996090.1">
    <property type="nucleotide sequence ID" value="NZ_JAAGPU010000018.1"/>
</dbReference>
<evidence type="ECO:0000256" key="1">
    <source>
        <dbReference type="ARBA" id="ARBA00022793"/>
    </source>
</evidence>
<feature type="transmembrane region" description="Helical" evidence="2">
    <location>
        <begin position="121"/>
        <end position="138"/>
    </location>
</feature>
<dbReference type="PANTHER" id="PTHR36834">
    <property type="entry name" value="MEMBRANE PROTEIN-RELATED"/>
    <property type="match status" value="1"/>
</dbReference>
<name>A0A6M0H4T0_9CLOT</name>
<feature type="domain" description="VanZ-like" evidence="3">
    <location>
        <begin position="14"/>
        <end position="138"/>
    </location>
</feature>
<gene>
    <name evidence="4" type="ORF">G3M99_10725</name>
</gene>
<keyword evidence="2" id="KW-0812">Transmembrane</keyword>
<keyword evidence="5" id="KW-1185">Reference proteome</keyword>
<dbReference type="AlphaFoldDB" id="A0A6M0H4T0"/>
<feature type="transmembrane region" description="Helical" evidence="2">
    <location>
        <begin position="93"/>
        <end position="115"/>
    </location>
</feature>
<dbReference type="GO" id="GO:0016831">
    <property type="term" value="F:carboxy-lyase activity"/>
    <property type="evidence" value="ECO:0007669"/>
    <property type="project" value="UniProtKB-KW"/>
</dbReference>